<proteinExistence type="predicted"/>
<dbReference type="EMBL" id="FPBD01000001">
    <property type="protein sequence ID" value="SFT49240.1"/>
    <property type="molecule type" value="Genomic_DNA"/>
</dbReference>
<evidence type="ECO:0000313" key="2">
    <source>
        <dbReference type="Proteomes" id="UP000183371"/>
    </source>
</evidence>
<sequence length="78" mass="8759">MGSTILSTKKTKHQSADIMPNTEVLRVIVGGKIKLETQLNVTATRYQARIRNYIASRDELVFCGREASSLFFCTVLTH</sequence>
<dbReference type="AlphaFoldDB" id="A0A1I6YFS8"/>
<reference evidence="2" key="1">
    <citation type="submission" date="2016-10" db="EMBL/GenBank/DDBJ databases">
        <authorList>
            <person name="Varghese N."/>
            <person name="Submissions S."/>
        </authorList>
    </citation>
    <scope>NUCLEOTIDE SEQUENCE [LARGE SCALE GENOMIC DNA]</scope>
    <source>
        <strain evidence="2">DSM 17465</strain>
    </source>
</reference>
<organism evidence="1 2">
    <name type="scientific">Pseudovibrio denitrificans</name>
    <dbReference type="NCBI Taxonomy" id="258256"/>
    <lineage>
        <taxon>Bacteria</taxon>
        <taxon>Pseudomonadati</taxon>
        <taxon>Pseudomonadota</taxon>
        <taxon>Alphaproteobacteria</taxon>
        <taxon>Hyphomicrobiales</taxon>
        <taxon>Stappiaceae</taxon>
        <taxon>Pseudovibrio</taxon>
    </lineage>
</organism>
<dbReference type="Proteomes" id="UP000183371">
    <property type="component" value="Unassembled WGS sequence"/>
</dbReference>
<protein>
    <submittedName>
        <fullName evidence="1">Uncharacterized protein</fullName>
    </submittedName>
</protein>
<gene>
    <name evidence="1" type="ORF">SAMN05444141_101839</name>
</gene>
<accession>A0A1I6YFS8</accession>
<evidence type="ECO:0000313" key="1">
    <source>
        <dbReference type="EMBL" id="SFT49240.1"/>
    </source>
</evidence>
<keyword evidence="2" id="KW-1185">Reference proteome</keyword>
<name>A0A1I6YFS8_9HYPH</name>